<evidence type="ECO:0000313" key="4">
    <source>
        <dbReference type="EMBL" id="MDR6242885.1"/>
    </source>
</evidence>
<evidence type="ECO:0000256" key="2">
    <source>
        <dbReference type="ARBA" id="ARBA00023295"/>
    </source>
</evidence>
<protein>
    <submittedName>
        <fullName evidence="4">Purine nucleosidase</fullName>
        <ecNumber evidence="4">3.2.2.1</ecNumber>
    </submittedName>
</protein>
<dbReference type="InterPro" id="IPR001910">
    <property type="entry name" value="Inosine/uridine_hydrolase_dom"/>
</dbReference>
<feature type="domain" description="Inosine/uridine-preferring nucleoside hydrolase" evidence="3">
    <location>
        <begin position="8"/>
        <end position="312"/>
    </location>
</feature>
<evidence type="ECO:0000256" key="1">
    <source>
        <dbReference type="ARBA" id="ARBA00022801"/>
    </source>
</evidence>
<dbReference type="InterPro" id="IPR015910">
    <property type="entry name" value="I/U_nuclsd_hydro_CS"/>
</dbReference>
<dbReference type="PANTHER" id="PTHR46190:SF1">
    <property type="entry name" value="SI:CH211-201H21.5"/>
    <property type="match status" value="1"/>
</dbReference>
<dbReference type="CDD" id="cd02649">
    <property type="entry name" value="nuc_hydro_CeIAG"/>
    <property type="match status" value="1"/>
</dbReference>
<organism evidence="4 5">
    <name type="scientific">Paenibacillus hunanensis</name>
    <dbReference type="NCBI Taxonomy" id="539262"/>
    <lineage>
        <taxon>Bacteria</taxon>
        <taxon>Bacillati</taxon>
        <taxon>Bacillota</taxon>
        <taxon>Bacilli</taxon>
        <taxon>Bacillales</taxon>
        <taxon>Paenibacillaceae</taxon>
        <taxon>Paenibacillus</taxon>
    </lineage>
</organism>
<dbReference type="GO" id="GO:0008477">
    <property type="term" value="F:purine nucleosidase activity"/>
    <property type="evidence" value="ECO:0007669"/>
    <property type="project" value="UniProtKB-EC"/>
</dbReference>
<sequence length="322" mass="35411">MTTLRKAIIDTDTAGDDTIAILTALHHFDVQGIMMTGGNVQFDQEVENALYTIQVAGKGGENGQIPVYKGCERPLMTTWNAEHHRTVEDVHGSDGMGGSNFPKAIQRPADGHAVDFLIETVHRYPGEIHLLAIAPLTNIAMAIQKDPTIVPKIPHLYVMGGTNNALGNITPAAEYNFYVDPEAAHIVLRSGIPTTMVGWEMCTRHSLMDDNDHAEIAALGTSGGQFFIDVNRVVMQFNKQVHRLNGTTHPDTLLMAVAANEAVMTESHEYFVDVETKGEWTRGYSVVDINGRLGQQPNVRVCENIDRPLFKQMLLDVLTAIK</sequence>
<dbReference type="InterPro" id="IPR052775">
    <property type="entry name" value="IUN_hydrolase"/>
</dbReference>
<keyword evidence="5" id="KW-1185">Reference proteome</keyword>
<dbReference type="PANTHER" id="PTHR46190">
    <property type="entry name" value="SI:CH211-201H21.5-RELATED"/>
    <property type="match status" value="1"/>
</dbReference>
<keyword evidence="2 4" id="KW-0326">Glycosidase</keyword>
<dbReference type="SUPFAM" id="SSF53590">
    <property type="entry name" value="Nucleoside hydrolase"/>
    <property type="match status" value="1"/>
</dbReference>
<accession>A0ABU1IV40</accession>
<dbReference type="InterPro" id="IPR036452">
    <property type="entry name" value="Ribo_hydro-like"/>
</dbReference>
<keyword evidence="1 4" id="KW-0378">Hydrolase</keyword>
<gene>
    <name evidence="4" type="ORF">JOC58_000769</name>
</gene>
<dbReference type="Gene3D" id="3.90.245.10">
    <property type="entry name" value="Ribonucleoside hydrolase-like"/>
    <property type="match status" value="1"/>
</dbReference>
<dbReference type="EC" id="3.2.2.1" evidence="4"/>
<evidence type="ECO:0000313" key="5">
    <source>
        <dbReference type="Proteomes" id="UP001185028"/>
    </source>
</evidence>
<dbReference type="RefSeq" id="WP_188774355.1">
    <property type="nucleotide sequence ID" value="NZ_BMMB01000002.1"/>
</dbReference>
<dbReference type="Proteomes" id="UP001185028">
    <property type="component" value="Unassembled WGS sequence"/>
</dbReference>
<comment type="caution">
    <text evidence="4">The sequence shown here is derived from an EMBL/GenBank/DDBJ whole genome shotgun (WGS) entry which is preliminary data.</text>
</comment>
<dbReference type="EMBL" id="JAVDQH010000002">
    <property type="protein sequence ID" value="MDR6242885.1"/>
    <property type="molecule type" value="Genomic_DNA"/>
</dbReference>
<evidence type="ECO:0000259" key="3">
    <source>
        <dbReference type="Pfam" id="PF01156"/>
    </source>
</evidence>
<proteinExistence type="predicted"/>
<dbReference type="Pfam" id="PF01156">
    <property type="entry name" value="IU_nuc_hydro"/>
    <property type="match status" value="1"/>
</dbReference>
<name>A0ABU1IV40_9BACL</name>
<reference evidence="4 5" key="1">
    <citation type="submission" date="2023-07" db="EMBL/GenBank/DDBJ databases">
        <title>Genomic Encyclopedia of Type Strains, Phase IV (KMG-IV): sequencing the most valuable type-strain genomes for metagenomic binning, comparative biology and taxonomic classification.</title>
        <authorList>
            <person name="Goeker M."/>
        </authorList>
    </citation>
    <scope>NUCLEOTIDE SEQUENCE [LARGE SCALE GENOMIC DNA]</scope>
    <source>
        <strain evidence="4 5">DSM 22170</strain>
    </source>
</reference>
<dbReference type="PROSITE" id="PS01247">
    <property type="entry name" value="IUNH"/>
    <property type="match status" value="1"/>
</dbReference>